<evidence type="ECO:0000313" key="2">
    <source>
        <dbReference type="EMBL" id="KAF2261366.1"/>
    </source>
</evidence>
<dbReference type="AlphaFoldDB" id="A0A9P4K3S4"/>
<sequence>MCVSPLSSPSTASTFLLTMMFLFLFTAFGHHGWGKLKLAHSGASGKTSATRRADHGISLYSVLTAGLYNQSTTMKKHQVPAMIPILKPLIPTWRIECYNPLFLYGTLCHTSQKPLSFTCWDEKDFSINQEENQSHLIMND</sequence>
<comment type="caution">
    <text evidence="2">The sequence shown here is derived from an EMBL/GenBank/DDBJ whole genome shotgun (WGS) entry which is preliminary data.</text>
</comment>
<organism evidence="2 3">
    <name type="scientific">Lojkania enalia</name>
    <dbReference type="NCBI Taxonomy" id="147567"/>
    <lineage>
        <taxon>Eukaryota</taxon>
        <taxon>Fungi</taxon>
        <taxon>Dikarya</taxon>
        <taxon>Ascomycota</taxon>
        <taxon>Pezizomycotina</taxon>
        <taxon>Dothideomycetes</taxon>
        <taxon>Pleosporomycetidae</taxon>
        <taxon>Pleosporales</taxon>
        <taxon>Pleosporales incertae sedis</taxon>
        <taxon>Lojkania</taxon>
    </lineage>
</organism>
<evidence type="ECO:0000313" key="3">
    <source>
        <dbReference type="Proteomes" id="UP000800093"/>
    </source>
</evidence>
<keyword evidence="3" id="KW-1185">Reference proteome</keyword>
<gene>
    <name evidence="2" type="ORF">CC78DRAFT_357778</name>
</gene>
<reference evidence="3" key="1">
    <citation type="journal article" date="2020" name="Stud. Mycol.">
        <title>101 Dothideomycetes genomes: A test case for predicting lifestyles and emergence of pathogens.</title>
        <authorList>
            <person name="Haridas S."/>
            <person name="Albert R."/>
            <person name="Binder M."/>
            <person name="Bloem J."/>
            <person name="LaButti K."/>
            <person name="Salamov A."/>
            <person name="Andreopoulos B."/>
            <person name="Baker S."/>
            <person name="Barry K."/>
            <person name="Bills G."/>
            <person name="Bluhm B."/>
            <person name="Cannon C."/>
            <person name="Castanera R."/>
            <person name="Culley D."/>
            <person name="Daum C."/>
            <person name="Ezra D."/>
            <person name="Gonzalez J."/>
            <person name="Henrissat B."/>
            <person name="Kuo A."/>
            <person name="Liang C."/>
            <person name="Lipzen A."/>
            <person name="Lutzoni F."/>
            <person name="Magnuson J."/>
            <person name="Mondo S."/>
            <person name="Nolan M."/>
            <person name="Ohm R."/>
            <person name="Pangilinan J."/>
            <person name="Park H.-J."/>
            <person name="Ramirez L."/>
            <person name="Alfaro M."/>
            <person name="Sun H."/>
            <person name="Tritt A."/>
            <person name="Yoshinaga Y."/>
            <person name="Zwiers L.-H."/>
            <person name="Turgeon B."/>
            <person name="Goodwin S."/>
            <person name="Spatafora J."/>
            <person name="Crous P."/>
            <person name="Grigoriev I."/>
        </authorList>
    </citation>
    <scope>NUCLEOTIDE SEQUENCE [LARGE SCALE GENOMIC DNA]</scope>
    <source>
        <strain evidence="3">CBS 304.66</strain>
    </source>
</reference>
<keyword evidence="1" id="KW-0472">Membrane</keyword>
<evidence type="ECO:0000256" key="1">
    <source>
        <dbReference type="SAM" id="Phobius"/>
    </source>
</evidence>
<name>A0A9P4K3S4_9PLEO</name>
<dbReference type="Proteomes" id="UP000800093">
    <property type="component" value="Unassembled WGS sequence"/>
</dbReference>
<proteinExistence type="predicted"/>
<keyword evidence="1" id="KW-1133">Transmembrane helix</keyword>
<keyword evidence="1" id="KW-0812">Transmembrane</keyword>
<protein>
    <submittedName>
        <fullName evidence="2">Uncharacterized protein</fullName>
    </submittedName>
</protein>
<accession>A0A9P4K3S4</accession>
<dbReference type="EMBL" id="ML986659">
    <property type="protein sequence ID" value="KAF2261366.1"/>
    <property type="molecule type" value="Genomic_DNA"/>
</dbReference>
<feature type="transmembrane region" description="Helical" evidence="1">
    <location>
        <begin position="12"/>
        <end position="29"/>
    </location>
</feature>